<dbReference type="OrthoDB" id="1844152at2759"/>
<evidence type="ECO:0000313" key="6">
    <source>
        <dbReference type="EMBL" id="PGH19328.1"/>
    </source>
</evidence>
<evidence type="ECO:0000256" key="5">
    <source>
        <dbReference type="SAM" id="Phobius"/>
    </source>
</evidence>
<keyword evidence="4 5" id="KW-0472">Membrane</keyword>
<dbReference type="GO" id="GO:0000324">
    <property type="term" value="C:fungal-type vacuole"/>
    <property type="evidence" value="ECO:0007669"/>
    <property type="project" value="TreeGrafter"/>
</dbReference>
<feature type="transmembrane region" description="Helical" evidence="5">
    <location>
        <begin position="141"/>
        <end position="161"/>
    </location>
</feature>
<dbReference type="EMBL" id="PDNA01000049">
    <property type="protein sequence ID" value="PGH19328.1"/>
    <property type="molecule type" value="Genomic_DNA"/>
</dbReference>
<dbReference type="GO" id="GO:0005886">
    <property type="term" value="C:plasma membrane"/>
    <property type="evidence" value="ECO:0007669"/>
    <property type="project" value="TreeGrafter"/>
</dbReference>
<evidence type="ECO:0000256" key="3">
    <source>
        <dbReference type="ARBA" id="ARBA00022989"/>
    </source>
</evidence>
<keyword evidence="7" id="KW-1185">Reference proteome</keyword>
<keyword evidence="3 5" id="KW-1133">Transmembrane helix</keyword>
<dbReference type="PANTHER" id="PTHR31465">
    <property type="entry name" value="PROTEIN RTA1-RELATED"/>
    <property type="match status" value="1"/>
</dbReference>
<comment type="subcellular location">
    <subcellularLocation>
        <location evidence="1">Membrane</location>
        <topology evidence="1">Multi-pass membrane protein</topology>
    </subcellularLocation>
</comment>
<dbReference type="Pfam" id="PF04479">
    <property type="entry name" value="RTA1"/>
    <property type="match status" value="1"/>
</dbReference>
<evidence type="ECO:0000256" key="1">
    <source>
        <dbReference type="ARBA" id="ARBA00004141"/>
    </source>
</evidence>
<organism evidence="6 7">
    <name type="scientific">Polytolypa hystricis (strain UAMH7299)</name>
    <dbReference type="NCBI Taxonomy" id="1447883"/>
    <lineage>
        <taxon>Eukaryota</taxon>
        <taxon>Fungi</taxon>
        <taxon>Dikarya</taxon>
        <taxon>Ascomycota</taxon>
        <taxon>Pezizomycotina</taxon>
        <taxon>Eurotiomycetes</taxon>
        <taxon>Eurotiomycetidae</taxon>
        <taxon>Onygenales</taxon>
        <taxon>Onygenales incertae sedis</taxon>
        <taxon>Polytolypa</taxon>
    </lineage>
</organism>
<dbReference type="PANTHER" id="PTHR31465:SF11">
    <property type="entry name" value="DOMAIN PROTEIN, PUTATIVE (AFU_ORTHOLOGUE AFUA_3G10770)-RELATED"/>
    <property type="match status" value="1"/>
</dbReference>
<evidence type="ECO:0000256" key="4">
    <source>
        <dbReference type="ARBA" id="ARBA00023136"/>
    </source>
</evidence>
<protein>
    <submittedName>
        <fullName evidence="6">Uncharacterized protein</fullName>
    </submittedName>
</protein>
<reference evidence="6 7" key="1">
    <citation type="submission" date="2017-10" db="EMBL/GenBank/DDBJ databases">
        <title>Comparative genomics in systemic dimorphic fungi from Ajellomycetaceae.</title>
        <authorList>
            <person name="Munoz J.F."/>
            <person name="Mcewen J.G."/>
            <person name="Clay O.K."/>
            <person name="Cuomo C.A."/>
        </authorList>
    </citation>
    <scope>NUCLEOTIDE SEQUENCE [LARGE SCALE GENOMIC DNA]</scope>
    <source>
        <strain evidence="6 7">UAMH7299</strain>
    </source>
</reference>
<feature type="transmembrane region" description="Helical" evidence="5">
    <location>
        <begin position="26"/>
        <end position="52"/>
    </location>
</feature>
<dbReference type="Proteomes" id="UP000224634">
    <property type="component" value="Unassembled WGS sequence"/>
</dbReference>
<dbReference type="AlphaFoldDB" id="A0A2B7YEJ7"/>
<keyword evidence="2 5" id="KW-0812">Transmembrane</keyword>
<evidence type="ECO:0000256" key="2">
    <source>
        <dbReference type="ARBA" id="ARBA00022692"/>
    </source>
</evidence>
<feature type="transmembrane region" description="Helical" evidence="5">
    <location>
        <begin position="64"/>
        <end position="89"/>
    </location>
</feature>
<comment type="caution">
    <text evidence="6">The sequence shown here is derived from an EMBL/GenBank/DDBJ whole genome shotgun (WGS) entry which is preliminary data.</text>
</comment>
<proteinExistence type="predicted"/>
<dbReference type="STRING" id="1447883.A0A2B7YEJ7"/>
<accession>A0A2B7YEJ7</accession>
<dbReference type="InterPro" id="IPR007568">
    <property type="entry name" value="RTA1"/>
</dbReference>
<gene>
    <name evidence="6" type="ORF">AJ80_04081</name>
</gene>
<evidence type="ECO:0000313" key="7">
    <source>
        <dbReference type="Proteomes" id="UP000224634"/>
    </source>
</evidence>
<sequence>MMGIYLIIWWLIPILRRKVIPFPPKICLITCLVIDIVSLSTQAVGGGLAGAAFSKHTSTEPGTYTMVAGIFFQLVSSIICDNLLVWILYRGWHTIRHSKKLLFLAGATKQSVSYMVIRGVYRGIELLQGWRGFLITNQRFAIGLKGTMVLVSLLVFNIMGASKESVNEEGRTQ</sequence>
<name>A0A2B7YEJ7_POLH7</name>